<reference evidence="1" key="1">
    <citation type="journal article" date="2022" name="bioRxiv">
        <title>Population genetic analysis of Ophidiomyces ophidiicola, the causative agent of snake fungal disease, indicates recent introductions to the USA.</title>
        <authorList>
            <person name="Ladner J.T."/>
            <person name="Palmer J.M."/>
            <person name="Ettinger C.L."/>
            <person name="Stajich J.E."/>
            <person name="Farrell T.M."/>
            <person name="Glorioso B.M."/>
            <person name="Lawson B."/>
            <person name="Price S.J."/>
            <person name="Stengle A.G."/>
            <person name="Grear D.A."/>
            <person name="Lorch J.M."/>
        </authorList>
    </citation>
    <scope>NUCLEOTIDE SEQUENCE</scope>
    <source>
        <strain evidence="1">NWHC 24266-5</strain>
    </source>
</reference>
<comment type="caution">
    <text evidence="1">The sequence shown here is derived from an EMBL/GenBank/DDBJ whole genome shotgun (WGS) entry which is preliminary data.</text>
</comment>
<name>A0ACB8UUG2_9EURO</name>
<organism evidence="1">
    <name type="scientific">Ophidiomyces ophidiicola</name>
    <dbReference type="NCBI Taxonomy" id="1387563"/>
    <lineage>
        <taxon>Eukaryota</taxon>
        <taxon>Fungi</taxon>
        <taxon>Dikarya</taxon>
        <taxon>Ascomycota</taxon>
        <taxon>Pezizomycotina</taxon>
        <taxon>Eurotiomycetes</taxon>
        <taxon>Eurotiomycetidae</taxon>
        <taxon>Onygenales</taxon>
        <taxon>Onygenaceae</taxon>
        <taxon>Ophidiomyces</taxon>
    </lineage>
</organism>
<accession>A0ACB8UUG2</accession>
<dbReference type="EMBL" id="JALBCA010000066">
    <property type="protein sequence ID" value="KAI2384889.1"/>
    <property type="molecule type" value="Genomic_DNA"/>
</dbReference>
<sequence length="368" mass="39033">MQLYSFGSNGSGQLGLGHKDDVSQPTRCLFRPDPFIDKNDNANCPNSREKDLVTHLAAGGNHSLVIYGSGAVYAAGSNGSGRCAHDAEELLEFSRVIIRDGERIVCRFAAVSATWESSCFVEKDTGHVYVAGVGMKGELGLGENVTEAKVPMRMVGFPPEGTKVVCLSGSVGHTVAVLSNGDVYGWGNARKGQLGEPDIKQKICWSPQRIDVPFAIRQVACGREFTAFVGDQKDGSLLVLGSDKWGIQSAAPLNLGGYTMVAASWHGIYSHNSSGRIMAWGRNDRGQLPPPKIPDTTSIGVGSEHVVAVIDKKEVIAFGWGEHGNCGAETDDQGNVAGRYAKVPFDHGAEPVISVVGAGCATSWLTVE</sequence>
<protein>
    <submittedName>
        <fullName evidence="1">Alpha tubulin suppressor</fullName>
    </submittedName>
</protein>
<evidence type="ECO:0000313" key="1">
    <source>
        <dbReference type="EMBL" id="KAI2384889.1"/>
    </source>
</evidence>
<gene>
    <name evidence="1" type="primary">ATS1</name>
    <name evidence="1" type="ORF">LOY88_004413</name>
</gene>
<proteinExistence type="predicted"/>